<evidence type="ECO:0000313" key="2">
    <source>
        <dbReference type="Proteomes" id="UP000010552"/>
    </source>
</evidence>
<evidence type="ECO:0000313" key="1">
    <source>
        <dbReference type="EMBL" id="ELK02122.1"/>
    </source>
</evidence>
<organism evidence="1 2">
    <name type="scientific">Pteropus alecto</name>
    <name type="common">Black flying fox</name>
    <dbReference type="NCBI Taxonomy" id="9402"/>
    <lineage>
        <taxon>Eukaryota</taxon>
        <taxon>Metazoa</taxon>
        <taxon>Chordata</taxon>
        <taxon>Craniata</taxon>
        <taxon>Vertebrata</taxon>
        <taxon>Euteleostomi</taxon>
        <taxon>Mammalia</taxon>
        <taxon>Eutheria</taxon>
        <taxon>Laurasiatheria</taxon>
        <taxon>Chiroptera</taxon>
        <taxon>Yinpterochiroptera</taxon>
        <taxon>Pteropodoidea</taxon>
        <taxon>Pteropodidae</taxon>
        <taxon>Pteropodinae</taxon>
        <taxon>Pteropus</taxon>
    </lineage>
</organism>
<keyword evidence="2" id="KW-1185">Reference proteome</keyword>
<proteinExistence type="predicted"/>
<dbReference type="EMBL" id="KB031148">
    <property type="protein sequence ID" value="ELK02122.1"/>
    <property type="molecule type" value="Genomic_DNA"/>
</dbReference>
<protein>
    <submittedName>
        <fullName evidence="1">Uncharacterized protein</fullName>
    </submittedName>
</protein>
<name>L5JT38_PTEAL</name>
<dbReference type="InParanoid" id="L5JT38"/>
<gene>
    <name evidence="1" type="ORF">PAL_GLEAN10015131</name>
</gene>
<dbReference type="AlphaFoldDB" id="L5JT38"/>
<reference evidence="2" key="1">
    <citation type="journal article" date="2013" name="Science">
        <title>Comparative analysis of bat genomes provides insight into the evolution of flight and immunity.</title>
        <authorList>
            <person name="Zhang G."/>
            <person name="Cowled C."/>
            <person name="Shi Z."/>
            <person name="Huang Z."/>
            <person name="Bishop-Lilly K.A."/>
            <person name="Fang X."/>
            <person name="Wynne J.W."/>
            <person name="Xiong Z."/>
            <person name="Baker M.L."/>
            <person name="Zhao W."/>
            <person name="Tachedjian M."/>
            <person name="Zhu Y."/>
            <person name="Zhou P."/>
            <person name="Jiang X."/>
            <person name="Ng J."/>
            <person name="Yang L."/>
            <person name="Wu L."/>
            <person name="Xiao J."/>
            <person name="Feng Y."/>
            <person name="Chen Y."/>
            <person name="Sun X."/>
            <person name="Zhang Y."/>
            <person name="Marsh G.A."/>
            <person name="Crameri G."/>
            <person name="Broder C.C."/>
            <person name="Frey K.G."/>
            <person name="Wang L.F."/>
            <person name="Wang J."/>
        </authorList>
    </citation>
    <scope>NUCLEOTIDE SEQUENCE [LARGE SCALE GENOMIC DNA]</scope>
</reference>
<dbReference type="Proteomes" id="UP000010552">
    <property type="component" value="Unassembled WGS sequence"/>
</dbReference>
<accession>L5JT38</accession>
<sequence length="80" mass="9290">MSLQQHKEEHETDLQTHREHNDCWWPEIKTKATVQLMQTLQGLSQDSWTLAPELARVRPNPCCFMTNTGANSKVWGGEQR</sequence>